<sequence length="40" mass="4464">MLLLGFGLENRFFEGGRILTYGRSDGGRQEKDGFNAALKE</sequence>
<organism evidence="1 2">
    <name type="scientific">Enterobacter ludwigii</name>
    <dbReference type="NCBI Taxonomy" id="299767"/>
    <lineage>
        <taxon>Bacteria</taxon>
        <taxon>Pseudomonadati</taxon>
        <taxon>Pseudomonadota</taxon>
        <taxon>Gammaproteobacteria</taxon>
        <taxon>Enterobacterales</taxon>
        <taxon>Enterobacteriaceae</taxon>
        <taxon>Enterobacter</taxon>
        <taxon>Enterobacter cloacae complex</taxon>
    </lineage>
</organism>
<dbReference type="KEGG" id="eec:EcWSU1_00566"/>
<reference evidence="1 2" key="1">
    <citation type="journal article" date="2011" name="Stand. Genomic Sci.">
        <title>Complete genome of the onion pathogen Enterobacter cloacae EcWSU1.</title>
        <authorList>
            <person name="Humann J.L."/>
            <person name="Wildung M."/>
            <person name="Cheng C.H."/>
            <person name="Lee T."/>
            <person name="Stewart J.E."/>
            <person name="Drew J.C."/>
            <person name="Triplett E.W."/>
            <person name="Main D."/>
            <person name="Schroeder B.K."/>
        </authorList>
    </citation>
    <scope>NUCLEOTIDE SEQUENCE [LARGE SCALE GENOMIC DNA]</scope>
    <source>
        <strain evidence="1 2">EcWSU1</strain>
    </source>
</reference>
<evidence type="ECO:0000313" key="2">
    <source>
        <dbReference type="Proteomes" id="UP000007838"/>
    </source>
</evidence>
<accession>G8LL41</accession>
<dbReference type="AlphaFoldDB" id="G8LL41"/>
<evidence type="ECO:0000313" key="1">
    <source>
        <dbReference type="EMBL" id="AEW72006.1"/>
    </source>
</evidence>
<gene>
    <name evidence="1" type="ORF">EcWSU1_00566</name>
</gene>
<dbReference type="HOGENOM" id="CLU_3288980_0_0_6"/>
<proteinExistence type="predicted"/>
<protein>
    <submittedName>
        <fullName evidence="1">Uncharacterized protein</fullName>
    </submittedName>
</protein>
<dbReference type="Proteomes" id="UP000007838">
    <property type="component" value="Chromosome"/>
</dbReference>
<name>G8LL41_9ENTR</name>
<dbReference type="EMBL" id="CP002886">
    <property type="protein sequence ID" value="AEW72006.1"/>
    <property type="molecule type" value="Genomic_DNA"/>
</dbReference>